<evidence type="ECO:0000256" key="12">
    <source>
        <dbReference type="HAMAP-Rule" id="MF_00204"/>
    </source>
</evidence>
<evidence type="ECO:0000256" key="7">
    <source>
        <dbReference type="ARBA" id="ARBA00022840"/>
    </source>
</evidence>
<dbReference type="InterPro" id="IPR024759">
    <property type="entry name" value="UvrB_YAD/RRR_dom"/>
</dbReference>
<keyword evidence="18" id="KW-0378">Hydrolase</keyword>
<keyword evidence="19" id="KW-1185">Reference proteome</keyword>
<keyword evidence="8 12" id="KW-0267">Excision nuclease</keyword>
<dbReference type="NCBIfam" id="NF003673">
    <property type="entry name" value="PRK05298.1"/>
    <property type="match status" value="1"/>
</dbReference>
<comment type="caution">
    <text evidence="18">The sequence shown here is derived from an EMBL/GenBank/DDBJ whole genome shotgun (WGS) entry which is preliminary data.</text>
</comment>
<dbReference type="Proteomes" id="UP001594351">
    <property type="component" value="Unassembled WGS sequence"/>
</dbReference>
<evidence type="ECO:0000259" key="15">
    <source>
        <dbReference type="PROSITE" id="PS50151"/>
    </source>
</evidence>
<dbReference type="Pfam" id="PF02151">
    <property type="entry name" value="UVR"/>
    <property type="match status" value="1"/>
</dbReference>
<evidence type="ECO:0000313" key="19">
    <source>
        <dbReference type="Proteomes" id="UP001594351"/>
    </source>
</evidence>
<dbReference type="SUPFAM" id="SSF46600">
    <property type="entry name" value="C-terminal UvrC-binding domain of UvrB"/>
    <property type="match status" value="1"/>
</dbReference>
<evidence type="ECO:0000256" key="13">
    <source>
        <dbReference type="RuleBase" id="RU003587"/>
    </source>
</evidence>
<feature type="binding site" evidence="12">
    <location>
        <begin position="44"/>
        <end position="51"/>
    </location>
    <ligand>
        <name>ATP</name>
        <dbReference type="ChEBI" id="CHEBI:30616"/>
    </ligand>
</feature>
<dbReference type="SUPFAM" id="SSF52540">
    <property type="entry name" value="P-loop containing nucleoside triphosphate hydrolases"/>
    <property type="match status" value="2"/>
</dbReference>
<dbReference type="InterPro" id="IPR014001">
    <property type="entry name" value="Helicase_ATP-bd"/>
</dbReference>
<feature type="coiled-coil region" evidence="14">
    <location>
        <begin position="262"/>
        <end position="289"/>
    </location>
</feature>
<keyword evidence="9 12" id="KW-0234">DNA repair</keyword>
<evidence type="ECO:0000259" key="16">
    <source>
        <dbReference type="PROSITE" id="PS51192"/>
    </source>
</evidence>
<dbReference type="PROSITE" id="PS51192">
    <property type="entry name" value="HELICASE_ATP_BIND_1"/>
    <property type="match status" value="1"/>
</dbReference>
<feature type="domain" description="UVR" evidence="15">
    <location>
        <begin position="631"/>
        <end position="666"/>
    </location>
</feature>
<dbReference type="Pfam" id="PF00271">
    <property type="entry name" value="Helicase_C"/>
    <property type="match status" value="1"/>
</dbReference>
<dbReference type="PROSITE" id="PS50151">
    <property type="entry name" value="UVR"/>
    <property type="match status" value="1"/>
</dbReference>
<name>A0ABV6Z043_UNCC1</name>
<dbReference type="InterPro" id="IPR041471">
    <property type="entry name" value="UvrB_inter"/>
</dbReference>
<sequence>MSNLEAKMKFRVISDFVLHGDQQKAVESITEGILDGLTHQVLLGVTGSGKTFTMAKIIEQIQRPALIIVHNKTLAAQLFREFKTFFPENAVNYFVSYYDYYQPEAYIPQTDTYIEKDSQINDEIDRMRHRATNSLFERRDVIIVASVSCIFSLGSPDSYYGMLLMLSNEQQSLDRDGVIEQLVDMRYTRNDFDFRHGTFRVRGDVIELFPLYADYPVRITFNWDEIDKLTFFHPLTGQGIETVDRLAVMPNSHYVTPAENLAKAAKSIRSELNEHLALLEKENKYLEAQRILQRTTYDIEMLKEVGYCQGIENYSAHFTARKAGEPPPTLLDYFPQDWITFIDESHVTMPQIRGMYEGDRSRKESLVRFGFRLPSAFDNRPLRFEEFEDKVPQLVFVSATPGPYEKAHAGPHYVEQIIRPTGLIDPEIIVKPAQGQVDDLLGEINKRVEAHERVLVTTLTKRMAEDLTEYYQETGIKARYLHSEIDTIKRVVLIKELRKGDFDVLIGINLLREGLDIPEVSLVAILDADKEGFLRSATSLIQTIGRTARNINGTVIMYADKVTQSMEHAIQETNRRRQVQQSYNEEHNITPESITKSITDILDSVYEADYYTVPITEDKDYLDNLMDDNFGHLIEKLEEEMKNHAEKLEFEKAAEIRDKIRKIKEDYLHLS</sequence>
<evidence type="ECO:0000256" key="14">
    <source>
        <dbReference type="SAM" id="Coils"/>
    </source>
</evidence>
<evidence type="ECO:0000256" key="9">
    <source>
        <dbReference type="ARBA" id="ARBA00023204"/>
    </source>
</evidence>
<dbReference type="InterPro" id="IPR027417">
    <property type="entry name" value="P-loop_NTPase"/>
</dbReference>
<dbReference type="InterPro" id="IPR006935">
    <property type="entry name" value="Helicase/UvrB_N"/>
</dbReference>
<evidence type="ECO:0000256" key="4">
    <source>
        <dbReference type="ARBA" id="ARBA00022741"/>
    </source>
</evidence>
<dbReference type="PROSITE" id="PS51194">
    <property type="entry name" value="HELICASE_CTER"/>
    <property type="match status" value="1"/>
</dbReference>
<dbReference type="HAMAP" id="MF_00204">
    <property type="entry name" value="UvrB"/>
    <property type="match status" value="1"/>
</dbReference>
<organism evidence="18 19">
    <name type="scientific">candidate division CSSED10-310 bacterium</name>
    <dbReference type="NCBI Taxonomy" id="2855610"/>
    <lineage>
        <taxon>Bacteria</taxon>
        <taxon>Bacteria division CSSED10-310</taxon>
    </lineage>
</organism>
<protein>
    <recommendedName>
        <fullName evidence="11 12">UvrABC system protein B</fullName>
        <shortName evidence="12">Protein UvrB</shortName>
    </recommendedName>
    <alternativeName>
        <fullName evidence="12">Excinuclease ABC subunit B</fullName>
    </alternativeName>
</protein>
<evidence type="ECO:0000259" key="17">
    <source>
        <dbReference type="PROSITE" id="PS51194"/>
    </source>
</evidence>
<evidence type="ECO:0000256" key="2">
    <source>
        <dbReference type="ARBA" id="ARBA00008533"/>
    </source>
</evidence>
<keyword evidence="7 12" id="KW-0067">ATP-binding</keyword>
<comment type="subunit">
    <text evidence="10 12 13">Forms a heterotetramer with UvrA during the search for lesions. Interacts with UvrC in an incision complex.</text>
</comment>
<evidence type="ECO:0000256" key="10">
    <source>
        <dbReference type="ARBA" id="ARBA00026033"/>
    </source>
</evidence>
<evidence type="ECO:0000256" key="5">
    <source>
        <dbReference type="ARBA" id="ARBA00022763"/>
    </source>
</evidence>
<dbReference type="EMBL" id="JBHPBY010000228">
    <property type="protein sequence ID" value="MFC1851817.1"/>
    <property type="molecule type" value="Genomic_DNA"/>
</dbReference>
<feature type="domain" description="Helicase C-terminal" evidence="17">
    <location>
        <begin position="436"/>
        <end position="598"/>
    </location>
</feature>
<evidence type="ECO:0000313" key="18">
    <source>
        <dbReference type="EMBL" id="MFC1851817.1"/>
    </source>
</evidence>
<comment type="function">
    <text evidence="12">The UvrABC repair system catalyzes the recognition and processing of DNA lesions. A damage recognition complex composed of 2 UvrA and 2 UvrB subunits scans DNA for abnormalities. Upon binding of the UvrA(2)B(2) complex to a putative damaged site, the DNA wraps around one UvrB monomer. DNA wrap is dependent on ATP binding by UvrB and probably causes local melting of the DNA helix, facilitating insertion of UvrB beta-hairpin between the DNA strands. Then UvrB probes one DNA strand for the presence of a lesion. If a lesion is found the UvrA subunits dissociate and the UvrB-DNA preincision complex is formed. This complex is subsequently bound by UvrC and the second UvrB is released. If no lesion is found, the DNA wraps around the other UvrB subunit that will check the other stand for damage.</text>
</comment>
<dbReference type="Gene3D" id="4.10.860.10">
    <property type="entry name" value="UVR domain"/>
    <property type="match status" value="1"/>
</dbReference>
<feature type="domain" description="Helicase ATP-binding" evidence="16">
    <location>
        <begin position="31"/>
        <end position="167"/>
    </location>
</feature>
<evidence type="ECO:0000256" key="8">
    <source>
        <dbReference type="ARBA" id="ARBA00022881"/>
    </source>
</evidence>
<evidence type="ECO:0000256" key="6">
    <source>
        <dbReference type="ARBA" id="ARBA00022769"/>
    </source>
</evidence>
<dbReference type="GO" id="GO:0016787">
    <property type="term" value="F:hydrolase activity"/>
    <property type="evidence" value="ECO:0007669"/>
    <property type="project" value="UniProtKB-KW"/>
</dbReference>
<dbReference type="PANTHER" id="PTHR24029:SF0">
    <property type="entry name" value="UVRABC SYSTEM PROTEIN B"/>
    <property type="match status" value="1"/>
</dbReference>
<dbReference type="Pfam" id="PF17757">
    <property type="entry name" value="UvrB_inter"/>
    <property type="match status" value="1"/>
</dbReference>
<keyword evidence="6 12" id="KW-0228">DNA excision</keyword>
<keyword evidence="4 12" id="KW-0547">Nucleotide-binding</keyword>
<dbReference type="Pfam" id="PF04851">
    <property type="entry name" value="ResIII"/>
    <property type="match status" value="1"/>
</dbReference>
<accession>A0ABV6Z043</accession>
<keyword evidence="3 12" id="KW-0963">Cytoplasm</keyword>
<evidence type="ECO:0000256" key="11">
    <source>
        <dbReference type="ARBA" id="ARBA00029504"/>
    </source>
</evidence>
<proteinExistence type="inferred from homology"/>
<feature type="short sequence motif" description="Beta-hairpin" evidence="12">
    <location>
        <begin position="97"/>
        <end position="120"/>
    </location>
</feature>
<dbReference type="SMART" id="SM00487">
    <property type="entry name" value="DEXDc"/>
    <property type="match status" value="1"/>
</dbReference>
<dbReference type="InterPro" id="IPR001943">
    <property type="entry name" value="UVR_dom"/>
</dbReference>
<dbReference type="InterPro" id="IPR036876">
    <property type="entry name" value="UVR_dom_sf"/>
</dbReference>
<comment type="subcellular location">
    <subcellularLocation>
        <location evidence="1 12 13">Cytoplasm</location>
    </subcellularLocation>
</comment>
<evidence type="ECO:0000256" key="3">
    <source>
        <dbReference type="ARBA" id="ARBA00022490"/>
    </source>
</evidence>
<dbReference type="CDD" id="cd17916">
    <property type="entry name" value="DEXHc_UvrB"/>
    <property type="match status" value="1"/>
</dbReference>
<dbReference type="CDD" id="cd18790">
    <property type="entry name" value="SF2_C_UvrB"/>
    <property type="match status" value="1"/>
</dbReference>
<gene>
    <name evidence="12 18" type="primary">uvrB</name>
    <name evidence="18" type="ORF">ACFL27_16620</name>
</gene>
<dbReference type="InterPro" id="IPR001650">
    <property type="entry name" value="Helicase_C-like"/>
</dbReference>
<dbReference type="Gene3D" id="3.40.50.300">
    <property type="entry name" value="P-loop containing nucleotide triphosphate hydrolases"/>
    <property type="match status" value="3"/>
</dbReference>
<dbReference type="Pfam" id="PF12344">
    <property type="entry name" value="UvrB"/>
    <property type="match status" value="1"/>
</dbReference>
<dbReference type="SMART" id="SM00490">
    <property type="entry name" value="HELICc"/>
    <property type="match status" value="1"/>
</dbReference>
<keyword evidence="5 12" id="KW-0227">DNA damage</keyword>
<dbReference type="PANTHER" id="PTHR24029">
    <property type="entry name" value="UVRABC SYSTEM PROTEIN B"/>
    <property type="match status" value="1"/>
</dbReference>
<dbReference type="NCBIfam" id="TIGR00631">
    <property type="entry name" value="uvrb"/>
    <property type="match status" value="1"/>
</dbReference>
<reference evidence="18 19" key="1">
    <citation type="submission" date="2024-09" db="EMBL/GenBank/DDBJ databases">
        <title>Laminarin stimulates single cell rates of sulfate reduction while oxygen inhibits transcriptomic activity in coastal marine sediment.</title>
        <authorList>
            <person name="Lindsay M."/>
            <person name="Orcutt B."/>
            <person name="Emerson D."/>
            <person name="Stepanauskas R."/>
            <person name="D'Angelo T."/>
        </authorList>
    </citation>
    <scope>NUCLEOTIDE SEQUENCE [LARGE SCALE GENOMIC DNA]</scope>
    <source>
        <strain evidence="18">SAG AM-311-K15</strain>
    </source>
</reference>
<evidence type="ECO:0000256" key="1">
    <source>
        <dbReference type="ARBA" id="ARBA00004496"/>
    </source>
</evidence>
<keyword evidence="14" id="KW-0175">Coiled coil</keyword>
<comment type="domain">
    <text evidence="12">The beta-hairpin motif is involved in DNA binding.</text>
</comment>
<keyword evidence="12 13" id="KW-0742">SOS response</keyword>
<comment type="similarity">
    <text evidence="2 12 13">Belongs to the UvrB family.</text>
</comment>
<dbReference type="InterPro" id="IPR004807">
    <property type="entry name" value="UvrB"/>
</dbReference>